<keyword evidence="5 11" id="KW-0285">Flavoprotein</keyword>
<dbReference type="SUPFAM" id="SSF103263">
    <property type="entry name" value="Chorismate synthase, AroC"/>
    <property type="match status" value="1"/>
</dbReference>
<keyword evidence="13" id="KW-1185">Reference proteome</keyword>
<evidence type="ECO:0000256" key="11">
    <source>
        <dbReference type="HAMAP-Rule" id="MF_00300"/>
    </source>
</evidence>
<comment type="function">
    <text evidence="11">Catalyzes the anti-1,4-elimination of the C-3 phosphate and the C-6 proR hydrogen from 5-enolpyruvylshikimate-3-phosphate (EPSP) to yield chorismate, which is the branch point compound that serves as the starting substrate for the three terminal pathways of aromatic amino acid biosynthesis. This reaction introduces a second double bond into the aromatic ring system.</text>
</comment>
<dbReference type="InterPro" id="IPR035904">
    <property type="entry name" value="Chorismate_synth_AroC_sf"/>
</dbReference>
<dbReference type="InterPro" id="IPR020541">
    <property type="entry name" value="Chorismate_synthase_CS"/>
</dbReference>
<gene>
    <name evidence="11 12" type="primary">aroC</name>
    <name evidence="12" type="ORF">J3A84_03615</name>
</gene>
<keyword evidence="6 11" id="KW-0288">FMN</keyword>
<feature type="binding site" evidence="11">
    <location>
        <position position="40"/>
    </location>
    <ligand>
        <name>NADP(+)</name>
        <dbReference type="ChEBI" id="CHEBI:58349"/>
    </ligand>
</feature>
<feature type="binding site" evidence="11">
    <location>
        <position position="323"/>
    </location>
    <ligand>
        <name>FMN</name>
        <dbReference type="ChEBI" id="CHEBI:58210"/>
    </ligand>
</feature>
<comment type="pathway">
    <text evidence="1 11">Metabolic intermediate biosynthesis; chorismate biosynthesis; chorismate from D-erythrose 4-phosphate and phosphoenolpyruvate: step 7/7.</text>
</comment>
<comment type="caution">
    <text evidence="12">The sequence shown here is derived from an EMBL/GenBank/DDBJ whole genome shotgun (WGS) entry which is preliminary data.</text>
</comment>
<protein>
    <recommendedName>
        <fullName evidence="3 11">Chorismate synthase</fullName>
        <shortName evidence="11">CS</shortName>
        <ecNumber evidence="3 11">4.2.3.5</ecNumber>
    </recommendedName>
    <alternativeName>
        <fullName evidence="11">5-enolpyruvylshikimate-3-phosphate phospholyase</fullName>
    </alternativeName>
</protein>
<dbReference type="NCBIfam" id="NF003793">
    <property type="entry name" value="PRK05382.1"/>
    <property type="match status" value="1"/>
</dbReference>
<evidence type="ECO:0000256" key="8">
    <source>
        <dbReference type="ARBA" id="ARBA00022857"/>
    </source>
</evidence>
<dbReference type="NCBIfam" id="TIGR00033">
    <property type="entry name" value="aroC"/>
    <property type="match status" value="1"/>
</dbReference>
<evidence type="ECO:0000256" key="4">
    <source>
        <dbReference type="ARBA" id="ARBA00022605"/>
    </source>
</evidence>
<dbReference type="EC" id="4.2.3.5" evidence="3 11"/>
<dbReference type="GO" id="GO:0010181">
    <property type="term" value="F:FMN binding"/>
    <property type="evidence" value="ECO:0007669"/>
    <property type="project" value="TreeGrafter"/>
</dbReference>
<reference evidence="12" key="1">
    <citation type="submission" date="2021-03" db="EMBL/GenBank/DDBJ databases">
        <title>Proteiniclasticum marinus sp. nov., isolated from tidal flat sediment.</title>
        <authorList>
            <person name="Namirimu T."/>
            <person name="Yang J.-A."/>
            <person name="Yang S.-H."/>
            <person name="Kim Y.-J."/>
            <person name="Kwon K.K."/>
        </authorList>
    </citation>
    <scope>NUCLEOTIDE SEQUENCE</scope>
    <source>
        <strain evidence="12">SCR006</strain>
    </source>
</reference>
<comment type="similarity">
    <text evidence="2 11">Belongs to the chorismate synthase family.</text>
</comment>
<evidence type="ECO:0000256" key="7">
    <source>
        <dbReference type="ARBA" id="ARBA00022827"/>
    </source>
</evidence>
<organism evidence="12 13">
    <name type="scientific">Proteiniclasticum aestuarii</name>
    <dbReference type="NCBI Taxonomy" id="2817862"/>
    <lineage>
        <taxon>Bacteria</taxon>
        <taxon>Bacillati</taxon>
        <taxon>Bacillota</taxon>
        <taxon>Clostridia</taxon>
        <taxon>Eubacteriales</taxon>
        <taxon>Clostridiaceae</taxon>
        <taxon>Proteiniclasticum</taxon>
    </lineage>
</organism>
<dbReference type="RefSeq" id="WP_207598649.1">
    <property type="nucleotide sequence ID" value="NZ_JAFNJU010000002.1"/>
</dbReference>
<keyword evidence="8 11" id="KW-0521">NADP</keyword>
<keyword evidence="7 11" id="KW-0274">FAD</keyword>
<keyword evidence="4 11" id="KW-0028">Amino-acid biosynthesis</keyword>
<feature type="binding site" evidence="11">
    <location>
        <begin position="297"/>
        <end position="301"/>
    </location>
    <ligand>
        <name>FMN</name>
        <dbReference type="ChEBI" id="CHEBI:58210"/>
    </ligand>
</feature>
<name>A0A939H9U8_9CLOT</name>
<evidence type="ECO:0000256" key="6">
    <source>
        <dbReference type="ARBA" id="ARBA00022643"/>
    </source>
</evidence>
<evidence type="ECO:0000256" key="3">
    <source>
        <dbReference type="ARBA" id="ARBA00013036"/>
    </source>
</evidence>
<dbReference type="Pfam" id="PF01264">
    <property type="entry name" value="Chorismate_synt"/>
    <property type="match status" value="1"/>
</dbReference>
<evidence type="ECO:0000256" key="5">
    <source>
        <dbReference type="ARBA" id="ARBA00022630"/>
    </source>
</evidence>
<feature type="binding site" evidence="11">
    <location>
        <position position="282"/>
    </location>
    <ligand>
        <name>FMN</name>
        <dbReference type="ChEBI" id="CHEBI:58210"/>
    </ligand>
</feature>
<comment type="cofactor">
    <cofactor evidence="11">
        <name>FMNH2</name>
        <dbReference type="ChEBI" id="CHEBI:57618"/>
    </cofactor>
    <text evidence="11">Reduced FMN (FMNH(2)).</text>
</comment>
<evidence type="ECO:0000313" key="12">
    <source>
        <dbReference type="EMBL" id="MBO1264131.1"/>
    </source>
</evidence>
<dbReference type="GO" id="GO:0005829">
    <property type="term" value="C:cytosol"/>
    <property type="evidence" value="ECO:0007669"/>
    <property type="project" value="TreeGrafter"/>
</dbReference>
<dbReference type="FunFam" id="3.60.150.10:FF:000002">
    <property type="entry name" value="Chorismate synthase"/>
    <property type="match status" value="1"/>
</dbReference>
<feature type="binding site" evidence="11">
    <location>
        <begin position="122"/>
        <end position="124"/>
    </location>
    <ligand>
        <name>FMN</name>
        <dbReference type="ChEBI" id="CHEBI:58210"/>
    </ligand>
</feature>
<dbReference type="Gene3D" id="3.60.150.10">
    <property type="entry name" value="Chorismate synthase AroC"/>
    <property type="match status" value="1"/>
</dbReference>
<comment type="catalytic activity">
    <reaction evidence="11">
        <text>5-O-(1-carboxyvinyl)-3-phosphoshikimate = chorismate + phosphate</text>
        <dbReference type="Rhea" id="RHEA:21020"/>
        <dbReference type="ChEBI" id="CHEBI:29748"/>
        <dbReference type="ChEBI" id="CHEBI:43474"/>
        <dbReference type="ChEBI" id="CHEBI:57701"/>
        <dbReference type="EC" id="4.2.3.5"/>
    </reaction>
</comment>
<accession>A0A939H9U8</accession>
<feature type="binding site" evidence="11">
    <location>
        <begin position="240"/>
        <end position="241"/>
    </location>
    <ligand>
        <name>FMN</name>
        <dbReference type="ChEBI" id="CHEBI:58210"/>
    </ligand>
</feature>
<dbReference type="GO" id="GO:0008652">
    <property type="term" value="P:amino acid biosynthetic process"/>
    <property type="evidence" value="ECO:0007669"/>
    <property type="project" value="UniProtKB-KW"/>
</dbReference>
<evidence type="ECO:0000256" key="2">
    <source>
        <dbReference type="ARBA" id="ARBA00008014"/>
    </source>
</evidence>
<evidence type="ECO:0000256" key="1">
    <source>
        <dbReference type="ARBA" id="ARBA00005044"/>
    </source>
</evidence>
<dbReference type="CDD" id="cd07304">
    <property type="entry name" value="Chorismate_synthase"/>
    <property type="match status" value="1"/>
</dbReference>
<dbReference type="HAMAP" id="MF_00300">
    <property type="entry name" value="Chorismate_synth"/>
    <property type="match status" value="1"/>
</dbReference>
<dbReference type="GO" id="GO:0009423">
    <property type="term" value="P:chorismate biosynthetic process"/>
    <property type="evidence" value="ECO:0007669"/>
    <property type="project" value="UniProtKB-UniRule"/>
</dbReference>
<keyword evidence="9 11" id="KW-0057">Aromatic amino acid biosynthesis</keyword>
<dbReference type="PIRSF" id="PIRSF001456">
    <property type="entry name" value="Chorismate_synth"/>
    <property type="match status" value="1"/>
</dbReference>
<evidence type="ECO:0000256" key="10">
    <source>
        <dbReference type="ARBA" id="ARBA00023239"/>
    </source>
</evidence>
<dbReference type="GO" id="GO:0009073">
    <property type="term" value="P:aromatic amino acid family biosynthetic process"/>
    <property type="evidence" value="ECO:0007669"/>
    <property type="project" value="UniProtKB-KW"/>
</dbReference>
<dbReference type="AlphaFoldDB" id="A0A939H9U8"/>
<dbReference type="Proteomes" id="UP000664218">
    <property type="component" value="Unassembled WGS sequence"/>
</dbReference>
<evidence type="ECO:0000313" key="13">
    <source>
        <dbReference type="Proteomes" id="UP000664218"/>
    </source>
</evidence>
<dbReference type="PANTHER" id="PTHR21085">
    <property type="entry name" value="CHORISMATE SYNTHASE"/>
    <property type="match status" value="1"/>
</dbReference>
<feature type="binding site" evidence="11">
    <location>
        <position position="46"/>
    </location>
    <ligand>
        <name>NADP(+)</name>
        <dbReference type="ChEBI" id="CHEBI:58349"/>
    </ligand>
</feature>
<dbReference type="EMBL" id="JAFNJU010000002">
    <property type="protein sequence ID" value="MBO1264131.1"/>
    <property type="molecule type" value="Genomic_DNA"/>
</dbReference>
<dbReference type="PROSITE" id="PS00788">
    <property type="entry name" value="CHORISMATE_SYNTHASE_2"/>
    <property type="match status" value="1"/>
</dbReference>
<proteinExistence type="inferred from homology"/>
<dbReference type="PANTHER" id="PTHR21085:SF0">
    <property type="entry name" value="CHORISMATE SYNTHASE"/>
    <property type="match status" value="1"/>
</dbReference>
<dbReference type="InterPro" id="IPR000453">
    <property type="entry name" value="Chorismate_synth"/>
</dbReference>
<keyword evidence="10 11" id="KW-0456">Lyase</keyword>
<dbReference type="GO" id="GO:0004107">
    <property type="term" value="F:chorismate synthase activity"/>
    <property type="evidence" value="ECO:0007669"/>
    <property type="project" value="UniProtKB-UniRule"/>
</dbReference>
<sequence length="376" mass="41810">MLRFLDAGESHGPGLCAVLEGLPANFSISREKIDEELARRQKGYGRGERMKLEKDQVEIISGLSEGKTTGAPVTILIRNRDHDNWKNKDPKDTFVSVPRPGHADLTGEFKYGTGNLRNSIERSSARETAIRTAVGAICRQILEELGIRIRSKVQTLYGINDSFCDLFDDGLYEKIEKSPMRVLRNEEAFMSLVDSAKRQGDSLGGWVYASVEGVMRGLGSFMHYDRRLDASLAGAVMSIQGVKEVSIGNPFLNFTGYTYHDGILYEDGALIRASNHAGGIEGGISNGENIDVYCYMKPIPSILLKLPSVDLKEKKNTDSRYERSDVTAVVPLTIVLENVLAFELLKEVLETFSRDNKEELTAAIRIREKRLGVLNE</sequence>
<comment type="subunit">
    <text evidence="11">Homotetramer.</text>
</comment>
<evidence type="ECO:0000256" key="9">
    <source>
        <dbReference type="ARBA" id="ARBA00023141"/>
    </source>
</evidence>